<keyword evidence="19" id="KW-1185">Reference proteome</keyword>
<dbReference type="InterPro" id="IPR015421">
    <property type="entry name" value="PyrdxlP-dep_Trfase_major"/>
</dbReference>
<comment type="caution">
    <text evidence="18">The sequence shown here is derived from an EMBL/GenBank/DDBJ whole genome shotgun (WGS) entry which is preliminary data.</text>
</comment>
<comment type="subunit">
    <text evidence="13">Homotetramer formed by a catalytic dimer and a non-catalytic dimer serving as a binding platform that orients tRNASec for catalysis. Each tetramer binds the CCA ends of two tRNAs which point to the active sites of the catalytic dimer.</text>
</comment>
<keyword evidence="9" id="KW-0694">RNA-binding</keyword>
<evidence type="ECO:0000256" key="6">
    <source>
        <dbReference type="ARBA" id="ARBA00021963"/>
    </source>
</evidence>
<evidence type="ECO:0000313" key="18">
    <source>
        <dbReference type="EMBL" id="KAK9717114.1"/>
    </source>
</evidence>
<dbReference type="Gene3D" id="3.40.640.10">
    <property type="entry name" value="Type I PLP-dependent aspartate aminotransferase-like (Major domain)"/>
    <property type="match status" value="1"/>
</dbReference>
<keyword evidence="8 18" id="KW-0808">Transferase</keyword>
<evidence type="ECO:0000256" key="8">
    <source>
        <dbReference type="ARBA" id="ARBA00022679"/>
    </source>
</evidence>
<evidence type="ECO:0000256" key="11">
    <source>
        <dbReference type="ARBA" id="ARBA00022917"/>
    </source>
</evidence>
<evidence type="ECO:0000256" key="2">
    <source>
        <dbReference type="ARBA" id="ARBA00002552"/>
    </source>
</evidence>
<keyword evidence="11" id="KW-0648">Protein biosynthesis</keyword>
<evidence type="ECO:0000256" key="10">
    <source>
        <dbReference type="ARBA" id="ARBA00022898"/>
    </source>
</evidence>
<accession>A0AAW1KGD5</accession>
<evidence type="ECO:0000256" key="13">
    <source>
        <dbReference type="ARBA" id="ARBA00026053"/>
    </source>
</evidence>
<evidence type="ECO:0000256" key="12">
    <source>
        <dbReference type="ARBA" id="ARBA00023266"/>
    </source>
</evidence>
<dbReference type="PANTHER" id="PTHR12944:SF2">
    <property type="entry name" value="O-PHOSPHOSERYL-TRNA(SEC) SELENIUM TRANSFERASE"/>
    <property type="match status" value="1"/>
</dbReference>
<dbReference type="SUPFAM" id="SSF53383">
    <property type="entry name" value="PLP-dependent transferases"/>
    <property type="match status" value="1"/>
</dbReference>
<keyword evidence="7" id="KW-0820">tRNA-binding</keyword>
<dbReference type="GO" id="GO:0000049">
    <property type="term" value="F:tRNA binding"/>
    <property type="evidence" value="ECO:0007669"/>
    <property type="project" value="UniProtKB-KW"/>
</dbReference>
<keyword evidence="10" id="KW-0663">Pyridoxal phosphate</keyword>
<evidence type="ECO:0000256" key="4">
    <source>
        <dbReference type="ARBA" id="ARBA00007037"/>
    </source>
</evidence>
<dbReference type="GO" id="GO:0001717">
    <property type="term" value="P:conversion of seryl-tRNAsec to selenocys-tRNAsec"/>
    <property type="evidence" value="ECO:0007669"/>
    <property type="project" value="InterPro"/>
</dbReference>
<proteinExistence type="inferred from homology"/>
<evidence type="ECO:0000256" key="5">
    <source>
        <dbReference type="ARBA" id="ARBA00012464"/>
    </source>
</evidence>
<evidence type="ECO:0000256" key="14">
    <source>
        <dbReference type="ARBA" id="ARBA00030669"/>
    </source>
</evidence>
<evidence type="ECO:0000256" key="3">
    <source>
        <dbReference type="ARBA" id="ARBA00004822"/>
    </source>
</evidence>
<dbReference type="GO" id="GO:0001514">
    <property type="term" value="P:selenocysteine incorporation"/>
    <property type="evidence" value="ECO:0007669"/>
    <property type="project" value="TreeGrafter"/>
</dbReference>
<evidence type="ECO:0000256" key="16">
    <source>
        <dbReference type="ARBA" id="ARBA00032693"/>
    </source>
</evidence>
<reference evidence="18 19" key="1">
    <citation type="journal article" date="2024" name="BMC Genomics">
        <title>De novo assembly and annotation of Popillia japonica's genome with initial clues to its potential as an invasive pest.</title>
        <authorList>
            <person name="Cucini C."/>
            <person name="Boschi S."/>
            <person name="Funari R."/>
            <person name="Cardaioli E."/>
            <person name="Iannotti N."/>
            <person name="Marturano G."/>
            <person name="Paoli F."/>
            <person name="Bruttini M."/>
            <person name="Carapelli A."/>
            <person name="Frati F."/>
            <person name="Nardi F."/>
        </authorList>
    </citation>
    <scope>NUCLEOTIDE SEQUENCE [LARGE SCALE GENOMIC DNA]</scope>
    <source>
        <strain evidence="18">DMR45628</strain>
    </source>
</reference>
<name>A0AAW1KGD5_POPJA</name>
<organism evidence="18 19">
    <name type="scientific">Popillia japonica</name>
    <name type="common">Japanese beetle</name>
    <dbReference type="NCBI Taxonomy" id="7064"/>
    <lineage>
        <taxon>Eukaryota</taxon>
        <taxon>Metazoa</taxon>
        <taxon>Ecdysozoa</taxon>
        <taxon>Arthropoda</taxon>
        <taxon>Hexapoda</taxon>
        <taxon>Insecta</taxon>
        <taxon>Pterygota</taxon>
        <taxon>Neoptera</taxon>
        <taxon>Endopterygota</taxon>
        <taxon>Coleoptera</taxon>
        <taxon>Polyphaga</taxon>
        <taxon>Scarabaeiformia</taxon>
        <taxon>Scarabaeidae</taxon>
        <taxon>Rutelinae</taxon>
        <taxon>Popillia</taxon>
    </lineage>
</organism>
<evidence type="ECO:0000256" key="7">
    <source>
        <dbReference type="ARBA" id="ARBA00022555"/>
    </source>
</evidence>
<dbReference type="EC" id="2.9.1.2" evidence="5"/>
<dbReference type="Proteomes" id="UP001458880">
    <property type="component" value="Unassembled WGS sequence"/>
</dbReference>
<dbReference type="GO" id="GO:0098621">
    <property type="term" value="F:O-phosphoseryl-tRNA(Sec) selenium transferase activity"/>
    <property type="evidence" value="ECO:0007669"/>
    <property type="project" value="UniProtKB-EC"/>
</dbReference>
<keyword evidence="12" id="KW-0711">Selenium</keyword>
<evidence type="ECO:0000256" key="9">
    <source>
        <dbReference type="ARBA" id="ARBA00022884"/>
    </source>
</evidence>
<comment type="pathway">
    <text evidence="3">Aminoacyl-tRNA biosynthesis; selenocysteinyl-tRNA(Sec) biosynthesis; selenocysteinyl-tRNA(Sec) from L-seryl-tRNA(Sec) (archaeal/eukaryal route): step 2/2.</text>
</comment>
<dbReference type="InterPro" id="IPR019872">
    <property type="entry name" value="Sec-tRNA_Se_transferase"/>
</dbReference>
<comment type="similarity">
    <text evidence="4">Belongs to the SepSecS family.</text>
</comment>
<dbReference type="Pfam" id="PF05889">
    <property type="entry name" value="SepSecS"/>
    <property type="match status" value="1"/>
</dbReference>
<sequence length="174" mass="19881">MLVPSGSSLVTSFDEDVIGRIAKTYPGRASSNSTIDIFITLVSLGKNGYSKFLDDKDCIQQYFQELLGKLVEKYKIFIKNYGSSATSVVLYFNENIDNLSLLEEEILRFVRNVNISLIMTQEDRMVLDHRFEDWGTHGVACTKPFVVFQLSLYTSKDDIDRLLECLDLYLSKFS</sequence>
<comment type="cofactor">
    <cofactor evidence="1">
        <name>pyridoxal 5'-phosphate</name>
        <dbReference type="ChEBI" id="CHEBI:597326"/>
    </cofactor>
</comment>
<dbReference type="InterPro" id="IPR008829">
    <property type="entry name" value="SepSecS/SepCysS"/>
</dbReference>
<evidence type="ECO:0000313" key="19">
    <source>
        <dbReference type="Proteomes" id="UP001458880"/>
    </source>
</evidence>
<evidence type="ECO:0000256" key="15">
    <source>
        <dbReference type="ARBA" id="ARBA00032048"/>
    </source>
</evidence>
<comment type="catalytic activity">
    <reaction evidence="17">
        <text>O-phospho-L-seryl-tRNA(Sec) + selenophosphate + H2O = L-selenocysteinyl-tRNA(Sec) + 2 phosphate</text>
        <dbReference type="Rhea" id="RHEA:25041"/>
        <dbReference type="Rhea" id="RHEA-COMP:9743"/>
        <dbReference type="Rhea" id="RHEA-COMP:9947"/>
        <dbReference type="ChEBI" id="CHEBI:15377"/>
        <dbReference type="ChEBI" id="CHEBI:16144"/>
        <dbReference type="ChEBI" id="CHEBI:43474"/>
        <dbReference type="ChEBI" id="CHEBI:78551"/>
        <dbReference type="ChEBI" id="CHEBI:78573"/>
        <dbReference type="EC" id="2.9.1.2"/>
    </reaction>
</comment>
<gene>
    <name evidence="18" type="ORF">QE152_g24400</name>
</gene>
<evidence type="ECO:0000256" key="1">
    <source>
        <dbReference type="ARBA" id="ARBA00001933"/>
    </source>
</evidence>
<evidence type="ECO:0000256" key="17">
    <source>
        <dbReference type="ARBA" id="ARBA00048808"/>
    </source>
</evidence>
<dbReference type="PANTHER" id="PTHR12944">
    <property type="entry name" value="SOLUBLE LIVER ANTIGEN/LIVER PANCREAS ANTIGEN"/>
    <property type="match status" value="1"/>
</dbReference>
<dbReference type="AlphaFoldDB" id="A0AAW1KGD5"/>
<dbReference type="EMBL" id="JASPKY010000247">
    <property type="protein sequence ID" value="KAK9717114.1"/>
    <property type="molecule type" value="Genomic_DNA"/>
</dbReference>
<dbReference type="InterPro" id="IPR015424">
    <property type="entry name" value="PyrdxlP-dep_Trfase"/>
</dbReference>
<protein>
    <recommendedName>
        <fullName evidence="6">O-phosphoseryl-tRNA(Sec) selenium transferase</fullName>
        <ecNumber evidence="5">2.9.1.2</ecNumber>
    </recommendedName>
    <alternativeName>
        <fullName evidence="14">Selenocysteine synthase</fullName>
    </alternativeName>
    <alternativeName>
        <fullName evidence="15">Selenocysteinyl-tRNA(Sec) synthase</fullName>
    </alternativeName>
    <alternativeName>
        <fullName evidence="16">Sep-tRNA:Sec-tRNA synthase</fullName>
    </alternativeName>
</protein>
<comment type="function">
    <text evidence="2">Converts O-phosphoseryl-tRNA(Sec) to selenocysteinyl-tRNA(Sec) required for selenoprotein biosynthesis.</text>
</comment>